<comment type="similarity">
    <text evidence="1">Belongs to the protein kinase superfamily. ADCK protein kinase family.</text>
</comment>
<dbReference type="EC" id="2.7.7.7" evidence="4"/>
<dbReference type="EMBL" id="CADCVI010000044">
    <property type="protein sequence ID" value="CAA9459851.1"/>
    <property type="molecule type" value="Genomic_DNA"/>
</dbReference>
<keyword evidence="2" id="KW-0472">Membrane</keyword>
<organism evidence="4">
    <name type="scientific">uncultured Rubrobacteraceae bacterium</name>
    <dbReference type="NCBI Taxonomy" id="349277"/>
    <lineage>
        <taxon>Bacteria</taxon>
        <taxon>Bacillati</taxon>
        <taxon>Actinomycetota</taxon>
        <taxon>Rubrobacteria</taxon>
        <taxon>Rubrobacterales</taxon>
        <taxon>Rubrobacteraceae</taxon>
        <taxon>environmental samples</taxon>
    </lineage>
</organism>
<feature type="transmembrane region" description="Helical" evidence="2">
    <location>
        <begin position="498"/>
        <end position="524"/>
    </location>
</feature>
<dbReference type="AlphaFoldDB" id="A0A6J4R7W3"/>
<keyword evidence="4" id="KW-0548">Nucleotidyltransferase</keyword>
<dbReference type="PANTHER" id="PTHR10566">
    <property type="entry name" value="CHAPERONE-ACTIVITY OF BC1 COMPLEX CABC1 -RELATED"/>
    <property type="match status" value="1"/>
</dbReference>
<dbReference type="InterPro" id="IPR050154">
    <property type="entry name" value="UbiB_kinase"/>
</dbReference>
<feature type="domain" description="ABC1 atypical kinase-like" evidence="3">
    <location>
        <begin position="85"/>
        <end position="224"/>
    </location>
</feature>
<dbReference type="InterPro" id="IPR004147">
    <property type="entry name" value="ABC1_dom"/>
</dbReference>
<protein>
    <submittedName>
        <fullName evidence="4">DNA polymerase IV</fullName>
        <ecNumber evidence="4">2.7.7.7</ecNumber>
    </submittedName>
</protein>
<sequence length="529" mass="57308">MPEGAARRAARIAQVGARYGFGYVFGRRFLVGRRARDVGRVGTRLRLAMEELGPTFVELGHFLASRGDVLPPDVALELARASAPVPRVTFPEVRALVERELGLSMEKLFVEFDEAPVRVGVLTQAHRVVLPGGRPARVVVSRPGVRRDLLAMRPVADVVRRSLTGRDGRVPPLDPVQAVAEFARYVGQRRDMFSAAQTARRLRELDGFSLGVPEDYRRYSTGRCATFGAPEGGIPPGGTLLTASRELVRLSLTEGIHFADVSPDHFTLAGGELWFADPTEAFALDEERLRGLAEVLAAVRRGDADGVARALPLLGCRVPRDARVLRRELRDVLGALGGPLWREHTLREIRARSLEAMRRGGVVLPTEVAGLLDSLVRAEGLGMPGQEKPGEAAPATVAAAEAAEELIGRFRDPVYIAERTAGRLVQADAYAQYPRQVHSLLEELKDGEIEVVFKHKGLDDLISRVDVFANRLVFALLISALILGSSLLGIFGESGIRLLGIGVFGLVGFVLAAVLGLALLLGIIRSGRL</sequence>
<name>A0A6J4R7W3_9ACTN</name>
<dbReference type="Pfam" id="PF03109">
    <property type="entry name" value="ABC1"/>
    <property type="match status" value="1"/>
</dbReference>
<dbReference type="GO" id="GO:0003887">
    <property type="term" value="F:DNA-directed DNA polymerase activity"/>
    <property type="evidence" value="ECO:0007669"/>
    <property type="project" value="UniProtKB-EC"/>
</dbReference>
<keyword evidence="4" id="KW-0808">Transferase</keyword>
<dbReference type="PANTHER" id="PTHR10566:SF113">
    <property type="entry name" value="PROTEIN ACTIVITY OF BC1 COMPLEX KINASE 7, CHLOROPLASTIC"/>
    <property type="match status" value="1"/>
</dbReference>
<keyword evidence="2" id="KW-1133">Transmembrane helix</keyword>
<proteinExistence type="inferred from homology"/>
<accession>A0A6J4R7W3</accession>
<evidence type="ECO:0000256" key="1">
    <source>
        <dbReference type="ARBA" id="ARBA00009670"/>
    </source>
</evidence>
<evidence type="ECO:0000256" key="2">
    <source>
        <dbReference type="SAM" id="Phobius"/>
    </source>
</evidence>
<gene>
    <name evidence="4" type="ORF">AVDCRST_MAG25-693</name>
</gene>
<keyword evidence="2" id="KW-0812">Transmembrane</keyword>
<evidence type="ECO:0000313" key="4">
    <source>
        <dbReference type="EMBL" id="CAA9459851.1"/>
    </source>
</evidence>
<feature type="transmembrane region" description="Helical" evidence="2">
    <location>
        <begin position="472"/>
        <end position="492"/>
    </location>
</feature>
<reference evidence="4" key="1">
    <citation type="submission" date="2020-02" db="EMBL/GenBank/DDBJ databases">
        <authorList>
            <person name="Meier V. D."/>
        </authorList>
    </citation>
    <scope>NUCLEOTIDE SEQUENCE</scope>
    <source>
        <strain evidence="4">AVDCRST_MAG25</strain>
    </source>
</reference>
<evidence type="ECO:0000259" key="3">
    <source>
        <dbReference type="Pfam" id="PF03109"/>
    </source>
</evidence>